<dbReference type="InterPro" id="IPR001898">
    <property type="entry name" value="SLC13A/DASS"/>
</dbReference>
<keyword evidence="3 6" id="KW-0812">Transmembrane</keyword>
<organism evidence="7">
    <name type="scientific">Parasteatoda tepidariorum</name>
    <name type="common">Common house spider</name>
    <name type="synonym">Achaearanea tepidariorum</name>
    <dbReference type="NCBI Taxonomy" id="114398"/>
    <lineage>
        <taxon>Eukaryota</taxon>
        <taxon>Metazoa</taxon>
        <taxon>Ecdysozoa</taxon>
        <taxon>Arthropoda</taxon>
        <taxon>Chelicerata</taxon>
        <taxon>Arachnida</taxon>
        <taxon>Araneae</taxon>
        <taxon>Araneomorphae</taxon>
        <taxon>Entelegynae</taxon>
        <taxon>Araneoidea</taxon>
        <taxon>Theridiidae</taxon>
        <taxon>Parasteatoda</taxon>
    </lineage>
</organism>
<comment type="subcellular location">
    <subcellularLocation>
        <location evidence="1">Membrane</location>
        <topology evidence="1">Multi-pass membrane protein</topology>
    </subcellularLocation>
</comment>
<dbReference type="PANTHER" id="PTHR10283">
    <property type="entry name" value="SOLUTE CARRIER FAMILY 13 MEMBER"/>
    <property type="match status" value="1"/>
</dbReference>
<feature type="transmembrane region" description="Helical" evidence="6">
    <location>
        <begin position="172"/>
        <end position="193"/>
    </location>
</feature>
<comment type="similarity">
    <text evidence="2">Belongs to the SLC13A/DASS transporter (TC 2.A.47) family. NADC subfamily.</text>
</comment>
<evidence type="ECO:0000256" key="1">
    <source>
        <dbReference type="ARBA" id="ARBA00004141"/>
    </source>
</evidence>
<feature type="transmembrane region" description="Helical" evidence="6">
    <location>
        <begin position="261"/>
        <end position="279"/>
    </location>
</feature>
<dbReference type="GO" id="GO:0015141">
    <property type="term" value="F:succinate transmembrane transporter activity"/>
    <property type="evidence" value="ECO:0007669"/>
    <property type="project" value="TreeGrafter"/>
</dbReference>
<evidence type="ECO:0000313" key="7">
    <source>
        <dbReference type="EMBL" id="LAA06003.1"/>
    </source>
</evidence>
<feature type="transmembrane region" description="Helical" evidence="6">
    <location>
        <begin position="330"/>
        <end position="352"/>
    </location>
</feature>
<dbReference type="OrthoDB" id="6493944at2759"/>
<dbReference type="PANTHER" id="PTHR10283:SF82">
    <property type="entry name" value="SOLUTE CARRIER FAMILY 13 MEMBER 2"/>
    <property type="match status" value="1"/>
</dbReference>
<dbReference type="EMBL" id="IAAA01015766">
    <property type="protein sequence ID" value="LAA06003.1"/>
    <property type="molecule type" value="mRNA"/>
</dbReference>
<protein>
    <submittedName>
        <fullName evidence="7">Solute carrier family 13 member 5</fullName>
    </submittedName>
</protein>
<evidence type="ECO:0000256" key="6">
    <source>
        <dbReference type="SAM" id="Phobius"/>
    </source>
</evidence>
<keyword evidence="4 6" id="KW-1133">Transmembrane helix</keyword>
<accession>A0A2L2YCZ0</accession>
<dbReference type="AlphaFoldDB" id="A0A2L2YCZ0"/>
<feature type="transmembrane region" description="Helical" evidence="6">
    <location>
        <begin position="222"/>
        <end position="241"/>
    </location>
</feature>
<reference evidence="7" key="1">
    <citation type="journal article" date="2016" name="Mol. Ecol. Resour.">
        <title>Evaluation of the impact of RNA preservation methods of spiders for de novo transcriptome assembly.</title>
        <authorList>
            <person name="Kono N."/>
            <person name="Nakamura H."/>
            <person name="Ito Y."/>
            <person name="Tomita M."/>
            <person name="Arakawa K."/>
        </authorList>
    </citation>
    <scope>NUCLEOTIDE SEQUENCE</scope>
    <source>
        <tissue evidence="7">Whole body</tissue>
    </source>
</reference>
<feature type="transmembrane region" description="Helical" evidence="6">
    <location>
        <begin position="423"/>
        <end position="445"/>
    </location>
</feature>
<dbReference type="GO" id="GO:0005886">
    <property type="term" value="C:plasma membrane"/>
    <property type="evidence" value="ECO:0007669"/>
    <property type="project" value="TreeGrafter"/>
</dbReference>
<dbReference type="GO" id="GO:0015137">
    <property type="term" value="F:citrate transmembrane transporter activity"/>
    <property type="evidence" value="ECO:0007669"/>
    <property type="project" value="TreeGrafter"/>
</dbReference>
<name>A0A2L2YCZ0_PARTP</name>
<evidence type="ECO:0000256" key="4">
    <source>
        <dbReference type="ARBA" id="ARBA00022989"/>
    </source>
</evidence>
<sequence>MMIIGSLIMAVALEECRLHERIALKILMWVGSDIKWVMMGFMLTTMFLSMWVSNTATTALMVPIVDAILEKLQPLKQTNMHLKGLNLDCTSDPSLKEGKQNGEDEEEVADDKVHHLDESSTLKVTLLLSVCYSANIGGTGTLTGTAPNLVLKGLMDVLHPESNEITFASWMFYNIPGMLICVFIGWLYLWMVFIKFSKSNLNVSKEDIKDIISKRYADLGRLTIQEAQVMILFLILIFLWVFRDPKIISGWMDALGTKRKIGDSAPAMAIAFLLFFLPSDIRNPKSKKLFDWKTVQAKLPWGLILLLGGGFALADGAQKSGLSKIIGEKLASLQVLPPIAVVAVLCFMTTMITEIVSNTSTANILLPVFSQMALAIGVNPLSIMLPVSVVCSYAFMLPVATPPNAIAFDSGNMKTIQMAKPGIVMNIVCCAVQILMINTLGVALFDLNNFPSWANSTKTFDTTLLLTFNASLNTSSTL</sequence>
<feature type="transmembrane region" description="Helical" evidence="6">
    <location>
        <begin position="372"/>
        <end position="395"/>
    </location>
</feature>
<evidence type="ECO:0000256" key="5">
    <source>
        <dbReference type="ARBA" id="ARBA00023136"/>
    </source>
</evidence>
<evidence type="ECO:0000256" key="2">
    <source>
        <dbReference type="ARBA" id="ARBA00006772"/>
    </source>
</evidence>
<proteinExistence type="evidence at transcript level"/>
<evidence type="ECO:0000256" key="3">
    <source>
        <dbReference type="ARBA" id="ARBA00022692"/>
    </source>
</evidence>
<keyword evidence="5 6" id="KW-0472">Membrane</keyword>
<feature type="transmembrane region" description="Helical" evidence="6">
    <location>
        <begin position="299"/>
        <end position="318"/>
    </location>
</feature>
<dbReference type="Pfam" id="PF00939">
    <property type="entry name" value="Na_sulph_symp"/>
    <property type="match status" value="1"/>
</dbReference>